<evidence type="ECO:0000256" key="3">
    <source>
        <dbReference type="ARBA" id="ARBA00038050"/>
    </source>
</evidence>
<evidence type="ECO:0000256" key="1">
    <source>
        <dbReference type="ARBA" id="ARBA00013260"/>
    </source>
</evidence>
<dbReference type="Proteomes" id="UP000253094">
    <property type="component" value="Unassembled WGS sequence"/>
</dbReference>
<organism evidence="5 6">
    <name type="scientific">Sphaerisporangium album</name>
    <dbReference type="NCBI Taxonomy" id="509200"/>
    <lineage>
        <taxon>Bacteria</taxon>
        <taxon>Bacillati</taxon>
        <taxon>Actinomycetota</taxon>
        <taxon>Actinomycetes</taxon>
        <taxon>Streptosporangiales</taxon>
        <taxon>Streptosporangiaceae</taxon>
        <taxon>Sphaerisporangium</taxon>
    </lineage>
</organism>
<comment type="similarity">
    <text evidence="3">Belongs to the PTH2 family.</text>
</comment>
<dbReference type="InterPro" id="IPR023476">
    <property type="entry name" value="Pep_tRNA_hydro_II_dom_sf"/>
</dbReference>
<accession>A0A367F577</accession>
<evidence type="ECO:0000256" key="2">
    <source>
        <dbReference type="ARBA" id="ARBA00022801"/>
    </source>
</evidence>
<dbReference type="SUPFAM" id="SSF102462">
    <property type="entry name" value="Peptidyl-tRNA hydrolase II"/>
    <property type="match status" value="1"/>
</dbReference>
<dbReference type="InterPro" id="IPR002833">
    <property type="entry name" value="PTH2"/>
</dbReference>
<dbReference type="EMBL" id="QOIL01000023">
    <property type="protein sequence ID" value="RCG25012.1"/>
    <property type="molecule type" value="Genomic_DNA"/>
</dbReference>
<dbReference type="PANTHER" id="PTHR12649:SF11">
    <property type="entry name" value="PEPTIDYL-TRNA HYDROLASE 2, MITOCHONDRIAL"/>
    <property type="match status" value="1"/>
</dbReference>
<sequence>MAGGPEILGDVNPPDQRVLPLVVRIERAAPPERTDALEAAALAVLTLLNDERALSGEWAEAVSAWETIGIRKVVRRARGGEWRRVLELPGLTVTVRTAEVRVHPPVPLDGWPKELSRLQVSGTDLTDTAPPDPPEPGAAVLWMNPSLEMSAGKAMAQAGHAAQLAWWGTDEPAREAWRADGLPVAVRTAGPRRWSALADSGLPVVRDAGYTEIEPGSRTVVADAPWLRAGGHRPAGWGPLRNPSA</sequence>
<evidence type="ECO:0000256" key="4">
    <source>
        <dbReference type="ARBA" id="ARBA00048707"/>
    </source>
</evidence>
<evidence type="ECO:0000313" key="5">
    <source>
        <dbReference type="EMBL" id="RCG25012.1"/>
    </source>
</evidence>
<name>A0A367F577_9ACTN</name>
<proteinExistence type="inferred from homology"/>
<dbReference type="EC" id="3.1.1.29" evidence="1"/>
<gene>
    <name evidence="5" type="ORF">DQ384_32175</name>
</gene>
<evidence type="ECO:0000313" key="6">
    <source>
        <dbReference type="Proteomes" id="UP000253094"/>
    </source>
</evidence>
<dbReference type="Pfam" id="PF01981">
    <property type="entry name" value="PTH2"/>
    <property type="match status" value="1"/>
</dbReference>
<keyword evidence="2 5" id="KW-0378">Hydrolase</keyword>
<dbReference type="PANTHER" id="PTHR12649">
    <property type="entry name" value="PEPTIDYL-TRNA HYDROLASE 2"/>
    <property type="match status" value="1"/>
</dbReference>
<keyword evidence="6" id="KW-1185">Reference proteome</keyword>
<dbReference type="Gene3D" id="3.40.1490.10">
    <property type="entry name" value="Bit1"/>
    <property type="match status" value="1"/>
</dbReference>
<protein>
    <recommendedName>
        <fullName evidence="1">peptidyl-tRNA hydrolase</fullName>
        <ecNumber evidence="1">3.1.1.29</ecNumber>
    </recommendedName>
</protein>
<dbReference type="AlphaFoldDB" id="A0A367F577"/>
<dbReference type="GO" id="GO:0004045">
    <property type="term" value="F:peptidyl-tRNA hydrolase activity"/>
    <property type="evidence" value="ECO:0007669"/>
    <property type="project" value="UniProtKB-EC"/>
</dbReference>
<reference evidence="5 6" key="1">
    <citation type="submission" date="2018-06" db="EMBL/GenBank/DDBJ databases">
        <title>Sphaerisporangium craniellae sp. nov., isolated from a marine sponge in the South China Sea.</title>
        <authorList>
            <person name="Li L."/>
        </authorList>
    </citation>
    <scope>NUCLEOTIDE SEQUENCE [LARGE SCALE GENOMIC DNA]</scope>
    <source>
        <strain evidence="5 6">CCTCC AA 208026</strain>
    </source>
</reference>
<dbReference type="OrthoDB" id="5184773at2"/>
<comment type="caution">
    <text evidence="5">The sequence shown here is derived from an EMBL/GenBank/DDBJ whole genome shotgun (WGS) entry which is preliminary data.</text>
</comment>
<comment type="catalytic activity">
    <reaction evidence="4">
        <text>an N-acyl-L-alpha-aminoacyl-tRNA + H2O = an N-acyl-L-amino acid + a tRNA + H(+)</text>
        <dbReference type="Rhea" id="RHEA:54448"/>
        <dbReference type="Rhea" id="RHEA-COMP:10123"/>
        <dbReference type="Rhea" id="RHEA-COMP:13883"/>
        <dbReference type="ChEBI" id="CHEBI:15377"/>
        <dbReference type="ChEBI" id="CHEBI:15378"/>
        <dbReference type="ChEBI" id="CHEBI:59874"/>
        <dbReference type="ChEBI" id="CHEBI:78442"/>
        <dbReference type="ChEBI" id="CHEBI:138191"/>
        <dbReference type="EC" id="3.1.1.29"/>
    </reaction>
</comment>